<dbReference type="InterPro" id="IPR003838">
    <property type="entry name" value="ABC3_permease_C"/>
</dbReference>
<dbReference type="EMBL" id="VYXP01000003">
    <property type="protein sequence ID" value="KAA9132823.1"/>
    <property type="molecule type" value="Genomic_DNA"/>
</dbReference>
<evidence type="ECO:0000256" key="5">
    <source>
        <dbReference type="ARBA" id="ARBA00023136"/>
    </source>
</evidence>
<evidence type="ECO:0000256" key="2">
    <source>
        <dbReference type="ARBA" id="ARBA00022475"/>
    </source>
</evidence>
<feature type="transmembrane region" description="Helical" evidence="7">
    <location>
        <begin position="271"/>
        <end position="296"/>
    </location>
</feature>
<dbReference type="Proteomes" id="UP000325372">
    <property type="component" value="Unassembled WGS sequence"/>
</dbReference>
<evidence type="ECO:0000256" key="7">
    <source>
        <dbReference type="SAM" id="Phobius"/>
    </source>
</evidence>
<feature type="transmembrane region" description="Helical" evidence="7">
    <location>
        <begin position="357"/>
        <end position="375"/>
    </location>
</feature>
<evidence type="ECO:0000256" key="6">
    <source>
        <dbReference type="ARBA" id="ARBA00038076"/>
    </source>
</evidence>
<organism evidence="10 11">
    <name type="scientific">Marinihelvus fidelis</name>
    <dbReference type="NCBI Taxonomy" id="2613842"/>
    <lineage>
        <taxon>Bacteria</taxon>
        <taxon>Pseudomonadati</taxon>
        <taxon>Pseudomonadota</taxon>
        <taxon>Gammaproteobacteria</taxon>
        <taxon>Chromatiales</taxon>
        <taxon>Wenzhouxiangellaceae</taxon>
        <taxon>Marinihelvus</taxon>
    </lineage>
</organism>
<accession>A0A5N0TCK2</accession>
<evidence type="ECO:0000256" key="4">
    <source>
        <dbReference type="ARBA" id="ARBA00022989"/>
    </source>
</evidence>
<sequence length="393" mass="42941">MRNKTGAILIALQVAVTMAIMVNAISIIQSRSESMARPSGVDEENIFHIASVGYTEDFDEQSVIEQDLDAIRAMPGVIDAIQTNSVPLSGGGWSMGLQTEPGEDQEGVGVAVYFVDEHALDAYGLSLVAGENFTAADVTWRERTSQEWSATTLLTQAMAESLFPDNWRDALGATVYINGNEPMTVKGIVERMQAAWNGWDGVERVMLVPQHTLFGSTRYVIRTEPGERDRLMPEVEKLLADRNRDRIVRNMQTMTETRERSYRGDSSMIKILTFTIVLLLLITSLGIVGLASFSVSRRTKQIGTRRALGASKASIARYFMTENVLISGVGVVLGAALTIALNMFLVDAFDLDRLDVWLVPAAMLVLLVVGQLAVFGPARRASAVPPAVATRTI</sequence>
<dbReference type="Pfam" id="PF02687">
    <property type="entry name" value="FtsX"/>
    <property type="match status" value="1"/>
</dbReference>
<evidence type="ECO:0000256" key="3">
    <source>
        <dbReference type="ARBA" id="ARBA00022692"/>
    </source>
</evidence>
<dbReference type="PANTHER" id="PTHR30572">
    <property type="entry name" value="MEMBRANE COMPONENT OF TRANSPORTER-RELATED"/>
    <property type="match status" value="1"/>
</dbReference>
<keyword evidence="5 7" id="KW-0472">Membrane</keyword>
<comment type="subcellular location">
    <subcellularLocation>
        <location evidence="1">Cell membrane</location>
        <topology evidence="1">Multi-pass membrane protein</topology>
    </subcellularLocation>
</comment>
<evidence type="ECO:0000259" key="8">
    <source>
        <dbReference type="Pfam" id="PF02687"/>
    </source>
</evidence>
<feature type="transmembrane region" description="Helical" evidence="7">
    <location>
        <begin position="324"/>
        <end position="345"/>
    </location>
</feature>
<comment type="caution">
    <text evidence="10">The sequence shown here is derived from an EMBL/GenBank/DDBJ whole genome shotgun (WGS) entry which is preliminary data.</text>
</comment>
<name>A0A5N0TCK2_9GAMM</name>
<dbReference type="GO" id="GO:0005886">
    <property type="term" value="C:plasma membrane"/>
    <property type="evidence" value="ECO:0007669"/>
    <property type="project" value="UniProtKB-SubCell"/>
</dbReference>
<keyword evidence="2" id="KW-1003">Cell membrane</keyword>
<keyword evidence="4 7" id="KW-1133">Transmembrane helix</keyword>
<evidence type="ECO:0000313" key="11">
    <source>
        <dbReference type="Proteomes" id="UP000325372"/>
    </source>
</evidence>
<proteinExistence type="inferred from homology"/>
<dbReference type="PANTHER" id="PTHR30572:SF4">
    <property type="entry name" value="ABC TRANSPORTER PERMEASE YTRF"/>
    <property type="match status" value="1"/>
</dbReference>
<feature type="domain" description="ABC3 transporter permease C-terminal" evidence="8">
    <location>
        <begin position="274"/>
        <end position="385"/>
    </location>
</feature>
<evidence type="ECO:0000259" key="9">
    <source>
        <dbReference type="Pfam" id="PF12704"/>
    </source>
</evidence>
<dbReference type="Pfam" id="PF12704">
    <property type="entry name" value="MacB_PCD"/>
    <property type="match status" value="1"/>
</dbReference>
<feature type="domain" description="MacB-like periplasmic core" evidence="9">
    <location>
        <begin position="10"/>
        <end position="229"/>
    </location>
</feature>
<evidence type="ECO:0000256" key="1">
    <source>
        <dbReference type="ARBA" id="ARBA00004651"/>
    </source>
</evidence>
<protein>
    <submittedName>
        <fullName evidence="10">FtsX-like permease family protein</fullName>
    </submittedName>
</protein>
<dbReference type="AlphaFoldDB" id="A0A5N0TCK2"/>
<keyword evidence="11" id="KW-1185">Reference proteome</keyword>
<dbReference type="InterPro" id="IPR025857">
    <property type="entry name" value="MacB_PCD"/>
</dbReference>
<keyword evidence="3 7" id="KW-0812">Transmembrane</keyword>
<gene>
    <name evidence="10" type="ORF">F3N42_04930</name>
</gene>
<reference evidence="10 11" key="1">
    <citation type="submission" date="2019-09" db="EMBL/GenBank/DDBJ databases">
        <title>Wenzhouxiangella sp. Genome sequencing and assembly.</title>
        <authorList>
            <person name="Zhang R."/>
        </authorList>
    </citation>
    <scope>NUCLEOTIDE SEQUENCE [LARGE SCALE GENOMIC DNA]</scope>
    <source>
        <strain evidence="10 11">W260</strain>
    </source>
</reference>
<evidence type="ECO:0000313" key="10">
    <source>
        <dbReference type="EMBL" id="KAA9132823.1"/>
    </source>
</evidence>
<comment type="similarity">
    <text evidence="6">Belongs to the ABC-4 integral membrane protein family.</text>
</comment>
<dbReference type="InterPro" id="IPR050250">
    <property type="entry name" value="Macrolide_Exporter_MacB"/>
</dbReference>
<dbReference type="GO" id="GO:0022857">
    <property type="term" value="F:transmembrane transporter activity"/>
    <property type="evidence" value="ECO:0007669"/>
    <property type="project" value="TreeGrafter"/>
</dbReference>